<dbReference type="Proteomes" id="UP000050509">
    <property type="component" value="Unassembled WGS sequence"/>
</dbReference>
<reference evidence="1 2" key="1">
    <citation type="submission" date="2015-09" db="EMBL/GenBank/DDBJ databases">
        <title>Draft genome sequence of Kouleothrix aurantiaca JCM 19913.</title>
        <authorList>
            <person name="Hemp J."/>
        </authorList>
    </citation>
    <scope>NUCLEOTIDE SEQUENCE [LARGE SCALE GENOMIC DNA]</scope>
    <source>
        <strain evidence="1 2">COM-B</strain>
    </source>
</reference>
<keyword evidence="2" id="KW-1185">Reference proteome</keyword>
<proteinExistence type="predicted"/>
<dbReference type="AlphaFoldDB" id="A0A0P9CZZ1"/>
<accession>A0A0P9CZZ1</accession>
<evidence type="ECO:0000313" key="1">
    <source>
        <dbReference type="EMBL" id="KPV51262.1"/>
    </source>
</evidence>
<gene>
    <name evidence="1" type="ORF">SE17_22220</name>
</gene>
<feature type="non-terminal residue" evidence="1">
    <location>
        <position position="132"/>
    </location>
</feature>
<sequence length="132" mass="13987">MIHQTRKRIHATAATLRAALRRWLRPATLLLLVVIFALAEPLICIIHCQLAMPAQAHQHHQHSAMAHAAAGGTHAQAGSAAFEPQAQSGVGTPWCFANLSPAGSAPDQFVPSSPVHEVVLATALALLPFMLS</sequence>
<protein>
    <submittedName>
        <fullName evidence="1">Uncharacterized protein</fullName>
    </submittedName>
</protein>
<organism evidence="1 2">
    <name type="scientific">Kouleothrix aurantiaca</name>
    <dbReference type="NCBI Taxonomy" id="186479"/>
    <lineage>
        <taxon>Bacteria</taxon>
        <taxon>Bacillati</taxon>
        <taxon>Chloroflexota</taxon>
        <taxon>Chloroflexia</taxon>
        <taxon>Chloroflexales</taxon>
        <taxon>Roseiflexineae</taxon>
        <taxon>Roseiflexaceae</taxon>
        <taxon>Kouleothrix</taxon>
    </lineage>
</organism>
<comment type="caution">
    <text evidence="1">The sequence shown here is derived from an EMBL/GenBank/DDBJ whole genome shotgun (WGS) entry which is preliminary data.</text>
</comment>
<evidence type="ECO:0000313" key="2">
    <source>
        <dbReference type="Proteomes" id="UP000050509"/>
    </source>
</evidence>
<dbReference type="EMBL" id="LJCR01000993">
    <property type="protein sequence ID" value="KPV51262.1"/>
    <property type="molecule type" value="Genomic_DNA"/>
</dbReference>
<name>A0A0P9CZZ1_9CHLR</name>